<dbReference type="Proteomes" id="UP000486602">
    <property type="component" value="Unassembled WGS sequence"/>
</dbReference>
<dbReference type="InterPro" id="IPR050177">
    <property type="entry name" value="Lipid_A_modif_metabolic_enz"/>
</dbReference>
<reference evidence="2 3" key="1">
    <citation type="submission" date="2020-02" db="EMBL/GenBank/DDBJ databases">
        <title>Out from the shadows clarifying the taxonomy of the family Cryomorphaceae and related taxa by utilizing the GTDB taxonomic framework.</title>
        <authorList>
            <person name="Bowman J.P."/>
        </authorList>
    </citation>
    <scope>NUCLEOTIDE SEQUENCE [LARGE SCALE GENOMIC DNA]</scope>
    <source>
        <strain evidence="2 3">QSSC 1-22</strain>
    </source>
</reference>
<dbReference type="CDD" id="cd08946">
    <property type="entry name" value="SDR_e"/>
    <property type="match status" value="1"/>
</dbReference>
<dbReference type="PANTHER" id="PTHR43245:SF23">
    <property type="entry name" value="NAD(P)-BINDING DOMAIN-CONTAINING PROTEIN"/>
    <property type="match status" value="1"/>
</dbReference>
<dbReference type="AlphaFoldDB" id="A0A7K3WU20"/>
<name>A0A7K3WU20_9FLAO</name>
<dbReference type="Gene3D" id="3.40.50.720">
    <property type="entry name" value="NAD(P)-binding Rossmann-like Domain"/>
    <property type="match status" value="1"/>
</dbReference>
<dbReference type="InterPro" id="IPR001509">
    <property type="entry name" value="Epimerase_deHydtase"/>
</dbReference>
<organism evidence="2 3">
    <name type="scientific">Cryomorpha ignava</name>
    <dbReference type="NCBI Taxonomy" id="101383"/>
    <lineage>
        <taxon>Bacteria</taxon>
        <taxon>Pseudomonadati</taxon>
        <taxon>Bacteroidota</taxon>
        <taxon>Flavobacteriia</taxon>
        <taxon>Flavobacteriales</taxon>
        <taxon>Cryomorphaceae</taxon>
        <taxon>Cryomorpha</taxon>
    </lineage>
</organism>
<sequence length="303" mass="34040">MKILITGGAGYIGTELCSRLMHHPDVSSIRVYDNLSRKNFNFFLGDHKLTSKVSFAEADVLDSYTLRKEVAKVDAVIHLAAKVTTPFADQSPHLFDQVNNWGTAELAYAVEESDCQRLIYMSSVSVYGSSEDEVGGDTPTTPKTFYGISKLNGERHVERLKSKKAVSIVRCANVYGYSRSMRFDAVINKFVFDAKNVGRVTINGNGDQGRAFVGINRVVDFMEKLLFEKDAGLHYDLIDRNLSINDVAYSLKEIFPAMEMLYVDQQLSLRQIKVKPDSDVLDLIGENKETFLDELRFFVGKMA</sequence>
<dbReference type="EMBL" id="JAAGVY010000028">
    <property type="protein sequence ID" value="NEN24531.1"/>
    <property type="molecule type" value="Genomic_DNA"/>
</dbReference>
<protein>
    <submittedName>
        <fullName evidence="2">SDR family oxidoreductase</fullName>
    </submittedName>
</protein>
<evidence type="ECO:0000313" key="2">
    <source>
        <dbReference type="EMBL" id="NEN24531.1"/>
    </source>
</evidence>
<proteinExistence type="predicted"/>
<dbReference type="RefSeq" id="WP_163285926.1">
    <property type="nucleotide sequence ID" value="NZ_JAAGVY010000028.1"/>
</dbReference>
<evidence type="ECO:0000259" key="1">
    <source>
        <dbReference type="Pfam" id="PF01370"/>
    </source>
</evidence>
<gene>
    <name evidence="2" type="ORF">G3O08_13570</name>
</gene>
<dbReference type="PANTHER" id="PTHR43245">
    <property type="entry name" value="BIFUNCTIONAL POLYMYXIN RESISTANCE PROTEIN ARNA"/>
    <property type="match status" value="1"/>
</dbReference>
<dbReference type="Pfam" id="PF01370">
    <property type="entry name" value="Epimerase"/>
    <property type="match status" value="1"/>
</dbReference>
<keyword evidence="3" id="KW-1185">Reference proteome</keyword>
<dbReference type="SUPFAM" id="SSF51735">
    <property type="entry name" value="NAD(P)-binding Rossmann-fold domains"/>
    <property type="match status" value="1"/>
</dbReference>
<feature type="domain" description="NAD-dependent epimerase/dehydratase" evidence="1">
    <location>
        <begin position="3"/>
        <end position="235"/>
    </location>
</feature>
<comment type="caution">
    <text evidence="2">The sequence shown here is derived from an EMBL/GenBank/DDBJ whole genome shotgun (WGS) entry which is preliminary data.</text>
</comment>
<accession>A0A7K3WU20</accession>
<dbReference type="InterPro" id="IPR036291">
    <property type="entry name" value="NAD(P)-bd_dom_sf"/>
</dbReference>
<evidence type="ECO:0000313" key="3">
    <source>
        <dbReference type="Proteomes" id="UP000486602"/>
    </source>
</evidence>